<dbReference type="Proteomes" id="UP000077671">
    <property type="component" value="Unassembled WGS sequence"/>
</dbReference>
<organism evidence="1 2">
    <name type="scientific">Tilletia caries</name>
    <name type="common">wheat bunt fungus</name>
    <dbReference type="NCBI Taxonomy" id="13290"/>
    <lineage>
        <taxon>Eukaryota</taxon>
        <taxon>Fungi</taxon>
        <taxon>Dikarya</taxon>
        <taxon>Basidiomycota</taxon>
        <taxon>Ustilaginomycotina</taxon>
        <taxon>Exobasidiomycetes</taxon>
        <taxon>Tilletiales</taxon>
        <taxon>Tilletiaceae</taxon>
        <taxon>Tilletia</taxon>
    </lineage>
</organism>
<sequence length="294" mass="31542">MNFFLPTALLLLSLLATSAIPLGSQHNHLVSRQAPNTVSYMYPNNQTASYNVTAWLVPITVAQAASMAGGKSLIRPTGLPGGFSITTGQHLMLIVGGYFHDIRQLNLLTVQELSAIEVYIPWVDGNTDGSTPYLYNYKGYLDQLIPTLVGNLVQSAASLPGLFDPAHAAYKAIGSSTLSFNVDFGIPGGLLGLPGLTTPVFVSTFSRSTSTALTVPFMQSVMQQPMVRTNDPNTCTQTLYFFNETFADTFKVQGSLQTFSSLTSSTMSFSNAQGISGTAEWITPTQGYPCSTYA</sequence>
<reference evidence="1" key="2">
    <citation type="journal article" date="2019" name="IMA Fungus">
        <title>Genome sequencing and comparison of five Tilletia species to identify candidate genes for the detection of regulated species infecting wheat.</title>
        <authorList>
            <person name="Nguyen H.D.T."/>
            <person name="Sultana T."/>
            <person name="Kesanakurti P."/>
            <person name="Hambleton S."/>
        </authorList>
    </citation>
    <scope>NUCLEOTIDE SEQUENCE</scope>
    <source>
        <strain evidence="1">DAOMC 238032</strain>
    </source>
</reference>
<protein>
    <submittedName>
        <fullName evidence="1">Uncharacterized protein</fullName>
    </submittedName>
</protein>
<dbReference type="EMBL" id="LWDD02001203">
    <property type="protein sequence ID" value="KAE8251320.1"/>
    <property type="molecule type" value="Genomic_DNA"/>
</dbReference>
<evidence type="ECO:0000313" key="1">
    <source>
        <dbReference type="EMBL" id="KAE8251320.1"/>
    </source>
</evidence>
<accession>A0A177V8J3</accession>
<evidence type="ECO:0000313" key="2">
    <source>
        <dbReference type="Proteomes" id="UP000077671"/>
    </source>
</evidence>
<dbReference type="AlphaFoldDB" id="A0A177V8J3"/>
<gene>
    <name evidence="1" type="ORF">A4X03_0g6384</name>
</gene>
<proteinExistence type="predicted"/>
<reference evidence="1" key="1">
    <citation type="submission" date="2016-04" db="EMBL/GenBank/DDBJ databases">
        <authorList>
            <person name="Nguyen H.D."/>
            <person name="Kesanakurti P."/>
            <person name="Cullis J."/>
            <person name="Levesque C.A."/>
            <person name="Hambleton S."/>
        </authorList>
    </citation>
    <scope>NUCLEOTIDE SEQUENCE</scope>
    <source>
        <strain evidence="1">DAOMC 238032</strain>
    </source>
</reference>
<comment type="caution">
    <text evidence="1">The sequence shown here is derived from an EMBL/GenBank/DDBJ whole genome shotgun (WGS) entry which is preliminary data.</text>
</comment>
<name>A0A177V8J3_9BASI</name>